<accession>A0A6P5F4H7</accession>
<protein>
    <submittedName>
        <fullName evidence="3">Uncharacterized protein LOC109710140</fullName>
    </submittedName>
</protein>
<feature type="compositionally biased region" description="Basic and acidic residues" evidence="1">
    <location>
        <begin position="104"/>
        <end position="113"/>
    </location>
</feature>
<dbReference type="PANTHER" id="PTHR34468:SF2">
    <property type="entry name" value="MICROTUBULE-ASSOCIATED FUTSCH-LIKE PROTEIN"/>
    <property type="match status" value="1"/>
</dbReference>
<dbReference type="Proteomes" id="UP000515123">
    <property type="component" value="Linkage group 5"/>
</dbReference>
<dbReference type="PANTHER" id="PTHR34468">
    <property type="entry name" value="MICROTUBULE-ASSOCIATED FUTSCH-LIKE PROTEIN"/>
    <property type="match status" value="1"/>
</dbReference>
<dbReference type="OrthoDB" id="1930709at2759"/>
<keyword evidence="2" id="KW-1185">Reference proteome</keyword>
<proteinExistence type="predicted"/>
<evidence type="ECO:0000256" key="1">
    <source>
        <dbReference type="SAM" id="MobiDB-lite"/>
    </source>
</evidence>
<reference evidence="2" key="1">
    <citation type="journal article" date="2015" name="Nat. Genet.">
        <title>The pineapple genome and the evolution of CAM photosynthesis.</title>
        <authorList>
            <person name="Ming R."/>
            <person name="VanBuren R."/>
            <person name="Wai C.M."/>
            <person name="Tang H."/>
            <person name="Schatz M.C."/>
            <person name="Bowers J.E."/>
            <person name="Lyons E."/>
            <person name="Wang M.L."/>
            <person name="Chen J."/>
            <person name="Biggers E."/>
            <person name="Zhang J."/>
            <person name="Huang L."/>
            <person name="Zhang L."/>
            <person name="Miao W."/>
            <person name="Zhang J."/>
            <person name="Ye Z."/>
            <person name="Miao C."/>
            <person name="Lin Z."/>
            <person name="Wang H."/>
            <person name="Zhou H."/>
            <person name="Yim W.C."/>
            <person name="Priest H.D."/>
            <person name="Zheng C."/>
            <person name="Woodhouse M."/>
            <person name="Edger P.P."/>
            <person name="Guyot R."/>
            <person name="Guo H.B."/>
            <person name="Guo H."/>
            <person name="Zheng G."/>
            <person name="Singh R."/>
            <person name="Sharma A."/>
            <person name="Min X."/>
            <person name="Zheng Y."/>
            <person name="Lee H."/>
            <person name="Gurtowski J."/>
            <person name="Sedlazeck F.J."/>
            <person name="Harkess A."/>
            <person name="McKain M.R."/>
            <person name="Liao Z."/>
            <person name="Fang J."/>
            <person name="Liu J."/>
            <person name="Zhang X."/>
            <person name="Zhang Q."/>
            <person name="Hu W."/>
            <person name="Qin Y."/>
            <person name="Wang K."/>
            <person name="Chen L.Y."/>
            <person name="Shirley N."/>
            <person name="Lin Y.R."/>
            <person name="Liu L.Y."/>
            <person name="Hernandez A.G."/>
            <person name="Wright C.L."/>
            <person name="Bulone V."/>
            <person name="Tuskan G.A."/>
            <person name="Heath K."/>
            <person name="Zee F."/>
            <person name="Moore P.H."/>
            <person name="Sunkar R."/>
            <person name="Leebens-Mack J.H."/>
            <person name="Mockler T."/>
            <person name="Bennetzen J.L."/>
            <person name="Freeling M."/>
            <person name="Sankoff D."/>
            <person name="Paterson A.H."/>
            <person name="Zhu X."/>
            <person name="Yang X."/>
            <person name="Smith J.A."/>
            <person name="Cushman J.C."/>
            <person name="Paull R.E."/>
            <person name="Yu Q."/>
        </authorList>
    </citation>
    <scope>NUCLEOTIDE SEQUENCE [LARGE SCALE GENOMIC DNA]</scope>
    <source>
        <strain evidence="2">cv. F153</strain>
    </source>
</reference>
<organism evidence="2 3">
    <name type="scientific">Ananas comosus</name>
    <name type="common">Pineapple</name>
    <name type="synonym">Ananas ananas</name>
    <dbReference type="NCBI Taxonomy" id="4615"/>
    <lineage>
        <taxon>Eukaryota</taxon>
        <taxon>Viridiplantae</taxon>
        <taxon>Streptophyta</taxon>
        <taxon>Embryophyta</taxon>
        <taxon>Tracheophyta</taxon>
        <taxon>Spermatophyta</taxon>
        <taxon>Magnoliopsida</taxon>
        <taxon>Liliopsida</taxon>
        <taxon>Poales</taxon>
        <taxon>Bromeliaceae</taxon>
        <taxon>Bromelioideae</taxon>
        <taxon>Ananas</taxon>
    </lineage>
</organism>
<evidence type="ECO:0000313" key="3">
    <source>
        <dbReference type="RefSeq" id="XP_020088180.1"/>
    </source>
</evidence>
<gene>
    <name evidence="3" type="primary">LOC109710140</name>
</gene>
<feature type="compositionally biased region" description="Polar residues" evidence="1">
    <location>
        <begin position="284"/>
        <end position="311"/>
    </location>
</feature>
<feature type="region of interest" description="Disordered" evidence="1">
    <location>
        <begin position="216"/>
        <end position="318"/>
    </location>
</feature>
<dbReference type="RefSeq" id="XP_020088180.1">
    <property type="nucleotide sequence ID" value="XM_020232591.1"/>
</dbReference>
<sequence length="347" mass="37904">MESATDQSASRDPSMGASKLRYPLRSSSRAKEGKLGTPEALNPSASKRTKPYSVVSQSVSVLDLSGKDKSAKPPRRLSIPTKTATGPRPAPIGSVTPTSQTRNVRSDGQEKSDTPASDVSRSASRRKFSTLSSVSYWLTQIKLAEASSKHSVSLGFFKLALESGCEPLDRMREELKAYVTRHDLGNELESSVKDLLQIYNILEDFEQLKVSETCSKLPKEGKPEKNNQNSATTRTGSLRPMSLNSNSPSIVDSNKGDSAHKGKPTSRIRGSYNKNTARAILVKDSNNNQMENKNPKQKGQQDCGNENNNCLPNKPIAEPVDELPKEILHEGKENMDTELMEVAGVTE</sequence>
<dbReference type="AlphaFoldDB" id="A0A6P5F4H7"/>
<feature type="compositionally biased region" description="Polar residues" evidence="1">
    <location>
        <begin position="1"/>
        <end position="11"/>
    </location>
</feature>
<dbReference type="GeneID" id="109710140"/>
<feature type="compositionally biased region" description="Polar residues" evidence="1">
    <location>
        <begin position="226"/>
        <end position="252"/>
    </location>
</feature>
<feature type="region of interest" description="Disordered" evidence="1">
    <location>
        <begin position="1"/>
        <end position="124"/>
    </location>
</feature>
<evidence type="ECO:0000313" key="2">
    <source>
        <dbReference type="Proteomes" id="UP000515123"/>
    </source>
</evidence>
<name>A0A6P5F4H7_ANACO</name>
<reference evidence="3" key="2">
    <citation type="submission" date="2025-08" db="UniProtKB">
        <authorList>
            <consortium name="RefSeq"/>
        </authorList>
    </citation>
    <scope>IDENTIFICATION</scope>
    <source>
        <tissue evidence="3">Leaf</tissue>
    </source>
</reference>